<dbReference type="SMART" id="SM00248">
    <property type="entry name" value="ANK"/>
    <property type="match status" value="5"/>
</dbReference>
<feature type="domain" description="C2H2-type" evidence="1">
    <location>
        <begin position="746"/>
        <end position="774"/>
    </location>
</feature>
<feature type="domain" description="C2H2-type" evidence="1">
    <location>
        <begin position="715"/>
        <end position="742"/>
    </location>
</feature>
<evidence type="ECO:0000313" key="3">
    <source>
        <dbReference type="Proteomes" id="UP000605986"/>
    </source>
</evidence>
<name>A0A8H4KWN6_9HYPO</name>
<evidence type="ECO:0000259" key="1">
    <source>
        <dbReference type="SMART" id="SM00355"/>
    </source>
</evidence>
<dbReference type="OrthoDB" id="21416at2759"/>
<gene>
    <name evidence="2" type="ORF">F53441_906</name>
</gene>
<evidence type="ECO:0000313" key="2">
    <source>
        <dbReference type="EMBL" id="KAF4457118.1"/>
    </source>
</evidence>
<dbReference type="Pfam" id="PF12796">
    <property type="entry name" value="Ank_2"/>
    <property type="match status" value="1"/>
</dbReference>
<dbReference type="InterPro" id="IPR056125">
    <property type="entry name" value="DUF7708"/>
</dbReference>
<comment type="caution">
    <text evidence="2">The sequence shown here is derived from an EMBL/GenBank/DDBJ whole genome shotgun (WGS) entry which is preliminary data.</text>
</comment>
<dbReference type="InterPro" id="IPR036770">
    <property type="entry name" value="Ankyrin_rpt-contain_sf"/>
</dbReference>
<proteinExistence type="predicted"/>
<dbReference type="SMART" id="SM00355">
    <property type="entry name" value="ZnF_C2H2"/>
    <property type="match status" value="2"/>
</dbReference>
<dbReference type="Gene3D" id="3.30.160.60">
    <property type="entry name" value="Classic Zinc Finger"/>
    <property type="match status" value="1"/>
</dbReference>
<dbReference type="AlphaFoldDB" id="A0A8H4KWN6"/>
<organism evidence="2 3">
    <name type="scientific">Fusarium austroafricanum</name>
    <dbReference type="NCBI Taxonomy" id="2364996"/>
    <lineage>
        <taxon>Eukaryota</taxon>
        <taxon>Fungi</taxon>
        <taxon>Dikarya</taxon>
        <taxon>Ascomycota</taxon>
        <taxon>Pezizomycotina</taxon>
        <taxon>Sordariomycetes</taxon>
        <taxon>Hypocreomycetidae</taxon>
        <taxon>Hypocreales</taxon>
        <taxon>Nectriaceae</taxon>
        <taxon>Fusarium</taxon>
        <taxon>Fusarium concolor species complex</taxon>
    </lineage>
</organism>
<dbReference type="Pfam" id="PF24809">
    <property type="entry name" value="DUF7708"/>
    <property type="match status" value="1"/>
</dbReference>
<dbReference type="Proteomes" id="UP000605986">
    <property type="component" value="Unassembled WGS sequence"/>
</dbReference>
<sequence>MASPQRLSLERSLGQFRRELTHDQNAEISGANRKAIEHVIQEIQAKLGRKQELCRLTRIEKFLDAMEQIEKLVTIFLNASEFVAFVWGPIKLALMAATTWKDCVRELVDVYEEIADALGNLVFFKKLIQSREHLRLILEDYFSDILRFHRCILKVFSRPDWKGFFKWAWGSFRGQIKPIIESLKRKQEMLSDDKLQSHAILKEVQDSDEYAKDQFRQLQAGLEDIKATLNSSQLKNGASQHQEMKLFLEKKLEVSLSQTRSQLELSDTDIGSSGSWIFSHPLFHQWDTNASPQNNVLFLSGCPGADSLNLPVLKDLALECLVSQRNAVVILDGLDEATNNEPEKSLKWCLDELLPTASLRGSQVKLLVCGQEDGRVEPLLSSYQHYQQIRLHTVDFHQQDIEGYAKTQASIIGARFRLSPDGQRDLITKVAKASQGMFLYAKIVLANLASMCSVKEFKNELRSDKFPLDLDQAYERTIQRILRDADPSSRESAKRILGWVVCSARPLRWREIQSRFCIDAEKGICDPNDIRVDSCKKLCSSLVDTVDCELFPGVESERTITMIHETASQYLVHSETINLLQEHVDMTLFCCRYLSSEPFLGAQNQDTSDIIPSGYFGFMDYAAVHYRSHALKVESLGAQQAVKTAVADLTKAHCSGGPYHTVGSDDDEDTLQENNQDPTSAIQQNVLAIRIAMDRLSDSISEGTVFREFHGPTRFKCPKIHCSKFSVGFSYQPALDAHINVHERPFRCNHHDCFAYVVGFTSQEELQYHIDDIHTDESQASVKFPAVNGAMKRDLYDACKSGDLDEVKRLHLAGARLTRIAPQRPTYLMVAYAAGHKHVCKYLVDHGADPYQYLSWGGVDYNDAPIHSAIAAKDLAMLSLLLKSNQDVNDEKTIDEFSLCIAKAISDDFRPGLEVLMASKLPKDRATMTASILLKLSWKARRSHSNDTTLMDIWLRQTLPKLYNDKGLLSPRLGCEEYEICKKVLKAETREYRDEYTHLYRAVVKGDFPFATFLMNMDKEKVSNVQDGTGNTLLHGFVKISCKGYCNCCDAMFERIFQFDGARCGNTPNRIGKLPAHLAVSRSFSQSALKVLQHTENLNYKDRQGRSPLFWAKSPETIRSLLAYDCIDLFSRNKKGQTAFSALLDDGEYRLNMAELLPSETLALLQSLYQADKRLAWTADESKQGFTPLHYAAKSARIDPNSDNQEYDTMVALFLLRLPEVEEVLKAYLASPGERHWERMRRFADANELWKAMAIMDSFPLP</sequence>
<dbReference type="InterPro" id="IPR013087">
    <property type="entry name" value="Znf_C2H2_type"/>
</dbReference>
<dbReference type="PANTHER" id="PTHR10039">
    <property type="entry name" value="AMELOGENIN"/>
    <property type="match status" value="1"/>
</dbReference>
<accession>A0A8H4KWN6</accession>
<dbReference type="InterPro" id="IPR002110">
    <property type="entry name" value="Ankyrin_rpt"/>
</dbReference>
<protein>
    <recommendedName>
        <fullName evidence="1">C2H2-type domain-containing protein</fullName>
    </recommendedName>
</protein>
<reference evidence="2" key="1">
    <citation type="submission" date="2020-01" db="EMBL/GenBank/DDBJ databases">
        <title>Identification and distribution of gene clusters putatively required for synthesis of sphingolipid metabolism inhibitors in phylogenetically diverse species of the filamentous fungus Fusarium.</title>
        <authorList>
            <person name="Kim H.-S."/>
            <person name="Busman M."/>
            <person name="Brown D.W."/>
            <person name="Divon H."/>
            <person name="Uhlig S."/>
            <person name="Proctor R.H."/>
        </authorList>
    </citation>
    <scope>NUCLEOTIDE SEQUENCE</scope>
    <source>
        <strain evidence="2">NRRL 53441</strain>
    </source>
</reference>
<dbReference type="Pfam" id="PF22939">
    <property type="entry name" value="WHD_GPIID"/>
    <property type="match status" value="1"/>
</dbReference>
<dbReference type="PANTHER" id="PTHR10039:SF14">
    <property type="entry name" value="NACHT DOMAIN-CONTAINING PROTEIN"/>
    <property type="match status" value="1"/>
</dbReference>
<dbReference type="Gene3D" id="1.25.40.20">
    <property type="entry name" value="Ankyrin repeat-containing domain"/>
    <property type="match status" value="2"/>
</dbReference>
<dbReference type="InterPro" id="IPR054471">
    <property type="entry name" value="GPIID_WHD"/>
</dbReference>
<keyword evidence="3" id="KW-1185">Reference proteome</keyword>
<dbReference type="SUPFAM" id="SSF48403">
    <property type="entry name" value="Ankyrin repeat"/>
    <property type="match status" value="1"/>
</dbReference>
<dbReference type="EMBL" id="JAADJG010000034">
    <property type="protein sequence ID" value="KAF4457118.1"/>
    <property type="molecule type" value="Genomic_DNA"/>
</dbReference>